<keyword evidence="1" id="KW-0472">Membrane</keyword>
<dbReference type="OrthoDB" id="5238025at2759"/>
<keyword evidence="3" id="KW-1185">Reference proteome</keyword>
<sequence>MSLQEESKDVKKSYFYLSKKTLLWTVAVTSFGLVVLSTVELVLKVSAPRLGDNLWQSTDTFIKYPDGLMLIDQLSFQFYTSGDALLLASGAICIASSLVAVITVLHTARKGPWMTTFWVRVIFRAAMPLCFCLAVAAFICVFALHGASAQFLPDSQRSEAIPLICPKGSSCYPSATIYYQYPGFFDRETWFCEIGAFSRFVDYPFVGTPDLSRHRRVCLLETGARWSSIFPVIFSAALCFLFYVDWKGDRVLIRTWKRAHNSQEWWDDDE</sequence>
<keyword evidence="1" id="KW-0812">Transmembrane</keyword>
<proteinExistence type="predicted"/>
<reference evidence="2 3" key="1">
    <citation type="submission" date="2016-10" db="EMBL/GenBank/DDBJ databases">
        <title>Draft genome sequence of Coniochaeta ligniaria NRRL30616, a lignocellulolytic fungus for bioabatement of inhibitors in plant biomass hydrolysates.</title>
        <authorList>
            <consortium name="DOE Joint Genome Institute"/>
            <person name="Jimenez D.J."/>
            <person name="Hector R.E."/>
            <person name="Riley R."/>
            <person name="Sun H."/>
            <person name="Grigoriev I.V."/>
            <person name="Van Elsas J.D."/>
            <person name="Nichols N.N."/>
        </authorList>
    </citation>
    <scope>NUCLEOTIDE SEQUENCE [LARGE SCALE GENOMIC DNA]</scope>
    <source>
        <strain evidence="2 3">NRRL 30616</strain>
    </source>
</reference>
<keyword evidence="1" id="KW-1133">Transmembrane helix</keyword>
<dbReference type="AlphaFoldDB" id="A0A1J7IGB1"/>
<evidence type="ECO:0000313" key="3">
    <source>
        <dbReference type="Proteomes" id="UP000182658"/>
    </source>
</evidence>
<feature type="transmembrane region" description="Helical" evidence="1">
    <location>
        <begin position="21"/>
        <end position="43"/>
    </location>
</feature>
<protein>
    <submittedName>
        <fullName evidence="2">Uncharacterized protein</fullName>
    </submittedName>
</protein>
<evidence type="ECO:0000313" key="2">
    <source>
        <dbReference type="EMBL" id="OIW26323.1"/>
    </source>
</evidence>
<feature type="transmembrane region" description="Helical" evidence="1">
    <location>
        <begin position="117"/>
        <end position="144"/>
    </location>
</feature>
<accession>A0A1J7IGB1</accession>
<name>A0A1J7IGB1_9PEZI</name>
<gene>
    <name evidence="2" type="ORF">CONLIGDRAFT_716638</name>
</gene>
<feature type="transmembrane region" description="Helical" evidence="1">
    <location>
        <begin position="84"/>
        <end position="105"/>
    </location>
</feature>
<dbReference type="Proteomes" id="UP000182658">
    <property type="component" value="Unassembled WGS sequence"/>
</dbReference>
<feature type="transmembrane region" description="Helical" evidence="1">
    <location>
        <begin position="226"/>
        <end position="244"/>
    </location>
</feature>
<evidence type="ECO:0000256" key="1">
    <source>
        <dbReference type="SAM" id="Phobius"/>
    </source>
</evidence>
<dbReference type="EMBL" id="KV875100">
    <property type="protein sequence ID" value="OIW26323.1"/>
    <property type="molecule type" value="Genomic_DNA"/>
</dbReference>
<dbReference type="InParanoid" id="A0A1J7IGB1"/>
<organism evidence="2 3">
    <name type="scientific">Coniochaeta ligniaria NRRL 30616</name>
    <dbReference type="NCBI Taxonomy" id="1408157"/>
    <lineage>
        <taxon>Eukaryota</taxon>
        <taxon>Fungi</taxon>
        <taxon>Dikarya</taxon>
        <taxon>Ascomycota</taxon>
        <taxon>Pezizomycotina</taxon>
        <taxon>Sordariomycetes</taxon>
        <taxon>Sordariomycetidae</taxon>
        <taxon>Coniochaetales</taxon>
        <taxon>Coniochaetaceae</taxon>
        <taxon>Coniochaeta</taxon>
    </lineage>
</organism>